<proteinExistence type="inferred from homology"/>
<feature type="domain" description="O-GlcNAc transferase C-terminal" evidence="9">
    <location>
        <begin position="320"/>
        <end position="487"/>
    </location>
</feature>
<keyword evidence="4" id="KW-0328">Glycosyltransferase</keyword>
<keyword evidence="6" id="KW-0677">Repeat</keyword>
<dbReference type="EC" id="2.4.1.255" evidence="3"/>
<feature type="repeat" description="TPR" evidence="8">
    <location>
        <begin position="153"/>
        <end position="186"/>
    </location>
</feature>
<evidence type="ECO:0000256" key="6">
    <source>
        <dbReference type="ARBA" id="ARBA00022737"/>
    </source>
</evidence>
<dbReference type="InterPro" id="IPR029489">
    <property type="entry name" value="OGT/SEC/SPY_C"/>
</dbReference>
<dbReference type="Proteomes" id="UP001361239">
    <property type="component" value="Unassembled WGS sequence"/>
</dbReference>
<evidence type="ECO:0000313" key="10">
    <source>
        <dbReference type="EMBL" id="MEJ5978666.1"/>
    </source>
</evidence>
<dbReference type="Gene3D" id="1.25.40.10">
    <property type="entry name" value="Tetratricopeptide repeat domain"/>
    <property type="match status" value="2"/>
</dbReference>
<feature type="repeat" description="TPR" evidence="8">
    <location>
        <begin position="187"/>
        <end position="220"/>
    </location>
</feature>
<keyword evidence="7 8" id="KW-0802">TPR repeat</keyword>
<dbReference type="Pfam" id="PF00515">
    <property type="entry name" value="TPR_1"/>
    <property type="match status" value="1"/>
</dbReference>
<evidence type="ECO:0000256" key="1">
    <source>
        <dbReference type="ARBA" id="ARBA00004922"/>
    </source>
</evidence>
<dbReference type="RefSeq" id="WP_339588605.1">
    <property type="nucleotide sequence ID" value="NZ_JBBHJZ010000004.1"/>
</dbReference>
<evidence type="ECO:0000256" key="8">
    <source>
        <dbReference type="PROSITE-ProRule" id="PRU00339"/>
    </source>
</evidence>
<accession>A0ABU8S180</accession>
<dbReference type="SUPFAM" id="SSF53756">
    <property type="entry name" value="UDP-Glycosyltransferase/glycogen phosphorylase"/>
    <property type="match status" value="1"/>
</dbReference>
<protein>
    <recommendedName>
        <fullName evidence="3">protein O-GlcNAc transferase</fullName>
        <ecNumber evidence="3">2.4.1.255</ecNumber>
    </recommendedName>
</protein>
<keyword evidence="11" id="KW-1185">Reference proteome</keyword>
<dbReference type="PROSITE" id="PS50293">
    <property type="entry name" value="TPR_REGION"/>
    <property type="match status" value="2"/>
</dbReference>
<dbReference type="InterPro" id="IPR019734">
    <property type="entry name" value="TPR_rpt"/>
</dbReference>
<evidence type="ECO:0000256" key="3">
    <source>
        <dbReference type="ARBA" id="ARBA00011970"/>
    </source>
</evidence>
<dbReference type="PANTHER" id="PTHR44998:SF1">
    <property type="entry name" value="UDP-N-ACETYLGLUCOSAMINE--PEPTIDE N-ACETYLGLUCOSAMINYLTRANSFERASE 110 KDA SUBUNIT"/>
    <property type="match status" value="1"/>
</dbReference>
<dbReference type="EMBL" id="JBBHJZ010000004">
    <property type="protein sequence ID" value="MEJ5978666.1"/>
    <property type="molecule type" value="Genomic_DNA"/>
</dbReference>
<feature type="repeat" description="TPR" evidence="8">
    <location>
        <begin position="85"/>
        <end position="118"/>
    </location>
</feature>
<keyword evidence="5" id="KW-0808">Transferase</keyword>
<dbReference type="SUPFAM" id="SSF48452">
    <property type="entry name" value="TPR-like"/>
    <property type="match status" value="1"/>
</dbReference>
<dbReference type="Gene3D" id="3.40.50.2000">
    <property type="entry name" value="Glycogen Phosphorylase B"/>
    <property type="match status" value="1"/>
</dbReference>
<dbReference type="Pfam" id="PF13414">
    <property type="entry name" value="TPR_11"/>
    <property type="match status" value="1"/>
</dbReference>
<comment type="pathway">
    <text evidence="1">Protein modification; protein glycosylation.</text>
</comment>
<evidence type="ECO:0000256" key="5">
    <source>
        <dbReference type="ARBA" id="ARBA00022679"/>
    </source>
</evidence>
<dbReference type="InterPro" id="IPR011990">
    <property type="entry name" value="TPR-like_helical_dom_sf"/>
</dbReference>
<organism evidence="10 11">
    <name type="scientific">Novosphingobium anseongense</name>
    <dbReference type="NCBI Taxonomy" id="3133436"/>
    <lineage>
        <taxon>Bacteria</taxon>
        <taxon>Pseudomonadati</taxon>
        <taxon>Pseudomonadota</taxon>
        <taxon>Alphaproteobacteria</taxon>
        <taxon>Sphingomonadales</taxon>
        <taxon>Sphingomonadaceae</taxon>
        <taxon>Novosphingobium</taxon>
    </lineage>
</organism>
<evidence type="ECO:0000256" key="2">
    <source>
        <dbReference type="ARBA" id="ARBA00005386"/>
    </source>
</evidence>
<evidence type="ECO:0000313" key="11">
    <source>
        <dbReference type="Proteomes" id="UP001361239"/>
    </source>
</evidence>
<comment type="caution">
    <text evidence="10">The sequence shown here is derived from an EMBL/GenBank/DDBJ whole genome shotgun (WGS) entry which is preliminary data.</text>
</comment>
<evidence type="ECO:0000259" key="9">
    <source>
        <dbReference type="Pfam" id="PF13844"/>
    </source>
</evidence>
<feature type="domain" description="O-GlcNAc transferase C-terminal" evidence="9">
    <location>
        <begin position="494"/>
        <end position="679"/>
    </location>
</feature>
<dbReference type="InterPro" id="IPR013105">
    <property type="entry name" value="TPR_2"/>
</dbReference>
<dbReference type="PANTHER" id="PTHR44998">
    <property type="match status" value="1"/>
</dbReference>
<dbReference type="SMART" id="SM00028">
    <property type="entry name" value="TPR"/>
    <property type="match status" value="6"/>
</dbReference>
<name>A0ABU8S180_9SPHN</name>
<evidence type="ECO:0000256" key="4">
    <source>
        <dbReference type="ARBA" id="ARBA00022676"/>
    </source>
</evidence>
<feature type="repeat" description="TPR" evidence="8">
    <location>
        <begin position="119"/>
        <end position="152"/>
    </location>
</feature>
<reference evidence="10 11" key="1">
    <citation type="submission" date="2024-03" db="EMBL/GenBank/DDBJ databases">
        <authorList>
            <person name="Jo J.-H."/>
        </authorList>
    </citation>
    <scope>NUCLEOTIDE SEQUENCE [LARGE SCALE GENOMIC DNA]</scope>
    <source>
        <strain evidence="10 11">PS1R-30</strain>
    </source>
</reference>
<evidence type="ECO:0000256" key="7">
    <source>
        <dbReference type="ARBA" id="ARBA00022803"/>
    </source>
</evidence>
<comment type="similarity">
    <text evidence="2">Belongs to the glycosyltransferase 41 family. O-GlcNAc transferase subfamily.</text>
</comment>
<dbReference type="Pfam" id="PF13844">
    <property type="entry name" value="Glyco_transf_41"/>
    <property type="match status" value="2"/>
</dbReference>
<dbReference type="PROSITE" id="PS50005">
    <property type="entry name" value="TPR"/>
    <property type="match status" value="4"/>
</dbReference>
<dbReference type="Pfam" id="PF07719">
    <property type="entry name" value="TPR_2"/>
    <property type="match status" value="1"/>
</dbReference>
<gene>
    <name evidence="10" type="ORF">WG901_18580</name>
</gene>
<sequence>MTDLAFALNTDRRAPLPQAEIARLMSLYGVGRLADLVRDAQALATRHRPSLELYNILGAACVALGDFPGAEAAFRAAIAVDDRHAELHSNLGAALEPQDKFDEATACFHRALALNPNQASPHFNLGNLLRRQHALPQAIACYERAIALKPDYFEAHNNLGLALQEQNALTQAISCHQRALTLNPNYAEAYNNLGLALKGLGDPERAVQCYKQALALKPGCPKALHNIATVLLDINDYDGVIQVLDLLLSFTPDDGLAARQKAFAQMYVCDFSANRNLPAPVDQAAQRLATPPFIMLPFFDDGAQQLAYSRLWARTLACQPAETSIQNEPSDGRIRIGYFSADFHSHATMFLMAGLLRTHDRERFEINAYSYGEIVDADVRDQLQSQVDRLIDIRGMTDQDVANLTQSHGLDIAIDLKGYTGQSRSRLFSGRLAPVQINYLGYPGSMGTDDIDYIIADPVVIPEASRAFYSEKVIYLPGSYQPNDDQRVIAETGATRSDFGLPEDGFVFCCFNHTYKICPDVFDIWMRLLDRTEGSVLWLLGSKETAKANLRKEAALRGIDPDRLVFADGLPHAEHLARLRLADLFVDTFAVNAHTTASDALWAGIPVVTLAGGQFAARVGASLLHAIGLPDLVTDNAADYEALIAHLASHPQELATVRARLAENRLSQPLFDTAGYTQAIERAFETVHQRRLDGLTPADVVID</sequence>
<dbReference type="Gene3D" id="3.40.50.11380">
    <property type="match status" value="1"/>
</dbReference>